<evidence type="ECO:0000313" key="2">
    <source>
        <dbReference type="Proteomes" id="UP000249661"/>
    </source>
</evidence>
<evidence type="ECO:0000313" key="1">
    <source>
        <dbReference type="EMBL" id="RAH63724.1"/>
    </source>
</evidence>
<gene>
    <name evidence="1" type="ORF">BO66DRAFT_444694</name>
</gene>
<proteinExistence type="predicted"/>
<accession>A0ACD1GQY6</accession>
<dbReference type="EMBL" id="KZ825041">
    <property type="protein sequence ID" value="RAH63724.1"/>
    <property type="molecule type" value="Genomic_DNA"/>
</dbReference>
<reference evidence="1" key="1">
    <citation type="submission" date="2018-02" db="EMBL/GenBank/DDBJ databases">
        <title>The genomes of Aspergillus section Nigri reveals drivers in fungal speciation.</title>
        <authorList>
            <consortium name="DOE Joint Genome Institute"/>
            <person name="Vesth T.C."/>
            <person name="Nybo J."/>
            <person name="Theobald S."/>
            <person name="Brandl J."/>
            <person name="Frisvad J.C."/>
            <person name="Nielsen K.F."/>
            <person name="Lyhne E.K."/>
            <person name="Kogle M.E."/>
            <person name="Kuo A."/>
            <person name="Riley R."/>
            <person name="Clum A."/>
            <person name="Nolan M."/>
            <person name="Lipzen A."/>
            <person name="Salamov A."/>
            <person name="Henrissat B."/>
            <person name="Wiebenga A."/>
            <person name="De vries R.P."/>
            <person name="Grigoriev I.V."/>
            <person name="Mortensen U.H."/>
            <person name="Andersen M.R."/>
            <person name="Baker S.E."/>
        </authorList>
    </citation>
    <scope>NUCLEOTIDE SEQUENCE</scope>
    <source>
        <strain evidence="1">CBS 121060</strain>
    </source>
</reference>
<dbReference type="Proteomes" id="UP000249661">
    <property type="component" value="Unassembled WGS sequence"/>
</dbReference>
<organism evidence="1 2">
    <name type="scientific">Aspergillus aculeatinus CBS 121060</name>
    <dbReference type="NCBI Taxonomy" id="1448322"/>
    <lineage>
        <taxon>Eukaryota</taxon>
        <taxon>Fungi</taxon>
        <taxon>Dikarya</taxon>
        <taxon>Ascomycota</taxon>
        <taxon>Pezizomycotina</taxon>
        <taxon>Eurotiomycetes</taxon>
        <taxon>Eurotiomycetidae</taxon>
        <taxon>Eurotiales</taxon>
        <taxon>Aspergillaceae</taxon>
        <taxon>Aspergillus</taxon>
        <taxon>Aspergillus subgen. Circumdati</taxon>
    </lineage>
</organism>
<protein>
    <submittedName>
        <fullName evidence="1">Uncharacterized protein</fullName>
    </submittedName>
</protein>
<name>A0ACD1GQY6_9EURO</name>
<keyword evidence="2" id="KW-1185">Reference proteome</keyword>
<sequence>MDPSLDEEKEEMKSFMKDEYENIYEEFWEMGEWQLQEHFDKDKLFEARNPSPNFLYYFDYNGEQEWEVNWRFKMMRQALWRLENESFRGDWKRCAELASSVADFARVFGLKNVVGKMEEVEERCRSTAADTNQLSHEQAELDDDAHEADPKDAGEVVEEQVAEALGQLDLQADAPSAEDVQRGSDDDEEEEEEPDEDEFEQERMRMGQQLCQEVIDEQGHVNVEMLKDVVRSGYISMEQMRKMIETMIEIGAMDEATMEEMMQMLDEVGYMNGEDAFGEYGDWMEKLWESPKYQTNSFTQEQAQSARTEADDALRLLFSCFYQNEDPDMSTWDEERNESEAPEPEGLKINWGVFAVRLAVGFLTNGLSEDAQWFPNNLESLTY</sequence>